<protein>
    <submittedName>
        <fullName evidence="2">Uncharacterized protein</fullName>
    </submittedName>
</protein>
<organism evidence="2 3">
    <name type="scientific">Vairimorpha ceranae</name>
    <dbReference type="NCBI Taxonomy" id="40302"/>
    <lineage>
        <taxon>Eukaryota</taxon>
        <taxon>Fungi</taxon>
        <taxon>Fungi incertae sedis</taxon>
        <taxon>Microsporidia</taxon>
        <taxon>Nosematidae</taxon>
        <taxon>Vairimorpha</taxon>
    </lineage>
</organism>
<evidence type="ECO:0000313" key="3">
    <source>
        <dbReference type="Proteomes" id="UP000034350"/>
    </source>
</evidence>
<keyword evidence="3" id="KW-1185">Reference proteome</keyword>
<dbReference type="Proteomes" id="UP000034350">
    <property type="component" value="Unassembled WGS sequence"/>
</dbReference>
<feature type="transmembrane region" description="Helical" evidence="1">
    <location>
        <begin position="21"/>
        <end position="37"/>
    </location>
</feature>
<accession>A0A0F9YRI0</accession>
<evidence type="ECO:0000313" key="2">
    <source>
        <dbReference type="EMBL" id="KKO75162.1"/>
    </source>
</evidence>
<proteinExistence type="predicted"/>
<dbReference type="EMBL" id="JPQZ01000030">
    <property type="protein sequence ID" value="KKO75162.1"/>
    <property type="molecule type" value="Genomic_DNA"/>
</dbReference>
<keyword evidence="1" id="KW-1133">Transmembrane helix</keyword>
<dbReference type="AlphaFoldDB" id="A0A0F9YRI0"/>
<dbReference type="VEuPathDB" id="MicrosporidiaDB:AAJ76_3000036991"/>
<dbReference type="GeneID" id="36319946"/>
<comment type="caution">
    <text evidence="2">The sequence shown here is derived from an EMBL/GenBank/DDBJ whole genome shotgun (WGS) entry which is preliminary data.</text>
</comment>
<dbReference type="RefSeq" id="XP_024330904.1">
    <property type="nucleotide sequence ID" value="XM_024475015.1"/>
</dbReference>
<gene>
    <name evidence="2" type="ORF">AAJ76_3000036991</name>
</gene>
<name>A0A0F9YRI0_9MICR</name>
<reference evidence="2 3" key="1">
    <citation type="journal article" date="2015" name="Environ. Microbiol.">
        <title>Genome analyses suggest the presence of polyploidy and recent human-driven expansions in eight global populations of the honeybee pathogen Nosema ceranae.</title>
        <authorList>
            <person name="Pelin A."/>
            <person name="Selman M."/>
            <person name="Aris-Brosou S."/>
            <person name="Farinelli L."/>
            <person name="Corradi N."/>
        </authorList>
    </citation>
    <scope>NUCLEOTIDE SEQUENCE [LARGE SCALE GENOMIC DNA]</scope>
    <source>
        <strain evidence="2 3">PA08 1199</strain>
    </source>
</reference>
<evidence type="ECO:0000256" key="1">
    <source>
        <dbReference type="SAM" id="Phobius"/>
    </source>
</evidence>
<sequence>MFWALKILIFYFLDYKSIKKLIFYTIKILIIIFYTRVSCWSTEEEVT</sequence>
<keyword evidence="1" id="KW-0812">Transmembrane</keyword>
<keyword evidence="1" id="KW-0472">Membrane</keyword>